<keyword evidence="2" id="KW-1185">Reference proteome</keyword>
<dbReference type="EMBL" id="LUKN01003848">
    <property type="protein sequence ID" value="OAQ96854.1"/>
    <property type="molecule type" value="Genomic_DNA"/>
</dbReference>
<dbReference type="OrthoDB" id="4869604at2759"/>
<dbReference type="OMA" id="YKVIAWE"/>
<reference evidence="1 2" key="1">
    <citation type="submission" date="2016-03" db="EMBL/GenBank/DDBJ databases">
        <title>Fine-scale spatial genetic structure of a fungal parasite of coffee scale insects.</title>
        <authorList>
            <person name="Jackson D."/>
            <person name="Zemenick K.A."/>
            <person name="Malloure B."/>
            <person name="Quandt C.A."/>
            <person name="James T.Y."/>
        </authorList>
    </citation>
    <scope>NUCLEOTIDE SEQUENCE [LARGE SCALE GENOMIC DNA]</scope>
    <source>
        <strain evidence="1 2">UM487</strain>
    </source>
</reference>
<comment type="caution">
    <text evidence="1">The sequence shown here is derived from an EMBL/GenBank/DDBJ whole genome shotgun (WGS) entry which is preliminary data.</text>
</comment>
<dbReference type="Proteomes" id="UP000243081">
    <property type="component" value="Unassembled WGS sequence"/>
</dbReference>
<gene>
    <name evidence="1" type="ORF">LLEC1_07312</name>
</gene>
<name>A0A179I3R5_CORDF</name>
<evidence type="ECO:0000313" key="1">
    <source>
        <dbReference type="EMBL" id="OAQ96854.1"/>
    </source>
</evidence>
<sequence length="101" mass="11739">MSVLITEPEKTNTITFVQECPVTRHDHSFTFNHDVVLSSEKLEGVALRIRYSEPRKLSEERSRALMEVIYKVIAWEKGTEAEHPLLSKVDRDSDAKRRRTV</sequence>
<protein>
    <submittedName>
        <fullName evidence="1">Uncharacterized protein</fullName>
    </submittedName>
</protein>
<organism evidence="1 2">
    <name type="scientific">Cordyceps confragosa</name>
    <name type="common">Lecanicillium lecanii</name>
    <dbReference type="NCBI Taxonomy" id="2714763"/>
    <lineage>
        <taxon>Eukaryota</taxon>
        <taxon>Fungi</taxon>
        <taxon>Dikarya</taxon>
        <taxon>Ascomycota</taxon>
        <taxon>Pezizomycotina</taxon>
        <taxon>Sordariomycetes</taxon>
        <taxon>Hypocreomycetidae</taxon>
        <taxon>Hypocreales</taxon>
        <taxon>Cordycipitaceae</taxon>
        <taxon>Akanthomyces</taxon>
    </lineage>
</organism>
<dbReference type="AlphaFoldDB" id="A0A179I3R5"/>
<accession>A0A179I3R5</accession>
<evidence type="ECO:0000313" key="2">
    <source>
        <dbReference type="Proteomes" id="UP000243081"/>
    </source>
</evidence>
<proteinExistence type="predicted"/>